<dbReference type="CDD" id="cd13962">
    <property type="entry name" value="PT_UbiA_UBIAD1"/>
    <property type="match status" value="1"/>
</dbReference>
<evidence type="ECO:0000313" key="8">
    <source>
        <dbReference type="Proteomes" id="UP000241769"/>
    </source>
</evidence>
<feature type="transmembrane region" description="Helical" evidence="6">
    <location>
        <begin position="227"/>
        <end position="248"/>
    </location>
</feature>
<name>A0A2P6MYC8_9EUKA</name>
<accession>A0A2P6MYC8</accession>
<keyword evidence="3 6" id="KW-0812">Transmembrane</keyword>
<dbReference type="GO" id="GO:0009234">
    <property type="term" value="P:menaquinone biosynthetic process"/>
    <property type="evidence" value="ECO:0007669"/>
    <property type="project" value="TreeGrafter"/>
</dbReference>
<keyword evidence="8" id="KW-1185">Reference proteome</keyword>
<evidence type="ECO:0000256" key="5">
    <source>
        <dbReference type="ARBA" id="ARBA00023136"/>
    </source>
</evidence>
<feature type="transmembrane region" description="Helical" evidence="6">
    <location>
        <begin position="141"/>
        <end position="160"/>
    </location>
</feature>
<dbReference type="GO" id="GO:0016020">
    <property type="term" value="C:membrane"/>
    <property type="evidence" value="ECO:0007669"/>
    <property type="project" value="UniProtKB-SubCell"/>
</dbReference>
<comment type="caution">
    <text evidence="7">The sequence shown here is derived from an EMBL/GenBank/DDBJ whole genome shotgun (WGS) entry which is preliminary data.</text>
</comment>
<evidence type="ECO:0000256" key="6">
    <source>
        <dbReference type="SAM" id="Phobius"/>
    </source>
</evidence>
<dbReference type="Proteomes" id="UP000241769">
    <property type="component" value="Unassembled WGS sequence"/>
</dbReference>
<evidence type="ECO:0000256" key="4">
    <source>
        <dbReference type="ARBA" id="ARBA00022989"/>
    </source>
</evidence>
<gene>
    <name evidence="7" type="ORF">PROFUN_14930</name>
</gene>
<dbReference type="EMBL" id="MDYQ01000306">
    <property type="protein sequence ID" value="PRP76702.1"/>
    <property type="molecule type" value="Genomic_DNA"/>
</dbReference>
<dbReference type="PIRSF" id="PIRSF005355">
    <property type="entry name" value="UBIAD1"/>
    <property type="match status" value="1"/>
</dbReference>
<reference evidence="7 8" key="1">
    <citation type="journal article" date="2018" name="Genome Biol. Evol.">
        <title>Multiple Roots of Fruiting Body Formation in Amoebozoa.</title>
        <authorList>
            <person name="Hillmann F."/>
            <person name="Forbes G."/>
            <person name="Novohradska S."/>
            <person name="Ferling I."/>
            <person name="Riege K."/>
            <person name="Groth M."/>
            <person name="Westermann M."/>
            <person name="Marz M."/>
            <person name="Spaller T."/>
            <person name="Winckler T."/>
            <person name="Schaap P."/>
            <person name="Glockner G."/>
        </authorList>
    </citation>
    <scope>NUCLEOTIDE SEQUENCE [LARGE SCALE GENOMIC DNA]</scope>
    <source>
        <strain evidence="7 8">Jena</strain>
    </source>
</reference>
<protein>
    <submittedName>
        <fullName evidence="7">UbiA prenyltransferase family protein</fullName>
    </submittedName>
</protein>
<organism evidence="7 8">
    <name type="scientific">Planoprotostelium fungivorum</name>
    <dbReference type="NCBI Taxonomy" id="1890364"/>
    <lineage>
        <taxon>Eukaryota</taxon>
        <taxon>Amoebozoa</taxon>
        <taxon>Evosea</taxon>
        <taxon>Variosea</taxon>
        <taxon>Cavosteliida</taxon>
        <taxon>Cavosteliaceae</taxon>
        <taxon>Planoprotostelium</taxon>
    </lineage>
</organism>
<dbReference type="PANTHER" id="PTHR13929">
    <property type="entry name" value="1,4-DIHYDROXY-2-NAPHTHOATE OCTAPRENYLTRANSFERASE"/>
    <property type="match status" value="1"/>
</dbReference>
<dbReference type="InterPro" id="IPR026046">
    <property type="entry name" value="UBIAD1"/>
</dbReference>
<dbReference type="GO" id="GO:0042371">
    <property type="term" value="P:vitamin K biosynthetic process"/>
    <property type="evidence" value="ECO:0007669"/>
    <property type="project" value="TreeGrafter"/>
</dbReference>
<dbReference type="InParanoid" id="A0A2P6MYC8"/>
<feature type="transmembrane region" description="Helical" evidence="6">
    <location>
        <begin position="92"/>
        <end position="110"/>
    </location>
</feature>
<feature type="transmembrane region" description="Helical" evidence="6">
    <location>
        <begin position="180"/>
        <end position="201"/>
    </location>
</feature>
<evidence type="ECO:0000256" key="2">
    <source>
        <dbReference type="ARBA" id="ARBA00022679"/>
    </source>
</evidence>
<dbReference type="AlphaFoldDB" id="A0A2P6MYC8"/>
<keyword evidence="2 7" id="KW-0808">Transferase</keyword>
<dbReference type="STRING" id="1890364.A0A2P6MYC8"/>
<comment type="subcellular location">
    <subcellularLocation>
        <location evidence="1">Membrane</location>
        <topology evidence="1">Multi-pass membrane protein</topology>
    </subcellularLocation>
</comment>
<dbReference type="Pfam" id="PF01040">
    <property type="entry name" value="UbiA"/>
    <property type="match status" value="1"/>
</dbReference>
<feature type="transmembrane region" description="Helical" evidence="6">
    <location>
        <begin position="12"/>
        <end position="30"/>
    </location>
</feature>
<dbReference type="OrthoDB" id="203513at2759"/>
<keyword evidence="4 6" id="KW-1133">Transmembrane helix</keyword>
<proteinExistence type="predicted"/>
<sequence length="313" mass="34305">MIRKEHLLAVRVWSLPATASSIFVGSALAFNSLPHFSIIDLILTLAGALSVQCLGNLINTYYDFKNGVDERDTSDDRTLFDYGITLAELKKMIHYVSILSALSGLLLVLSMPTTQLALSMFGRFSLGCGLAYFYTADPFALKYIALGDATIITAFGPLIVESTVFIHSVKQTGVFDEESSVTSAIFSIPVVMLIEGILHINNTRDIDTDRKAGVTTVANVIGWKGSLYLHSALLLTSFLSVVTLTLLYTEGMRGYFLLLPILTLPIAKGILTDFYRKKFPNLCERMGQYSLLFATLFSIGIILSGTSVRNPTQ</sequence>
<dbReference type="InterPro" id="IPR000537">
    <property type="entry name" value="UbiA_prenyltransferase"/>
</dbReference>
<dbReference type="FunCoup" id="A0A2P6MYC8">
    <property type="interactions" value="8"/>
</dbReference>
<feature type="transmembrane region" description="Helical" evidence="6">
    <location>
        <begin position="254"/>
        <end position="275"/>
    </location>
</feature>
<feature type="transmembrane region" description="Helical" evidence="6">
    <location>
        <begin position="36"/>
        <end position="58"/>
    </location>
</feature>
<dbReference type="PANTHER" id="PTHR13929:SF0">
    <property type="entry name" value="UBIA PRENYLTRANSFERASE DOMAIN-CONTAINING PROTEIN 1"/>
    <property type="match status" value="1"/>
</dbReference>
<evidence type="ECO:0000256" key="1">
    <source>
        <dbReference type="ARBA" id="ARBA00004141"/>
    </source>
</evidence>
<feature type="transmembrane region" description="Helical" evidence="6">
    <location>
        <begin position="287"/>
        <end position="308"/>
    </location>
</feature>
<keyword evidence="5 6" id="KW-0472">Membrane</keyword>
<dbReference type="GO" id="GO:0004659">
    <property type="term" value="F:prenyltransferase activity"/>
    <property type="evidence" value="ECO:0007669"/>
    <property type="project" value="InterPro"/>
</dbReference>
<evidence type="ECO:0000256" key="3">
    <source>
        <dbReference type="ARBA" id="ARBA00022692"/>
    </source>
</evidence>
<evidence type="ECO:0000313" key="7">
    <source>
        <dbReference type="EMBL" id="PRP76702.1"/>
    </source>
</evidence>